<dbReference type="HOGENOM" id="CLU_402679_0_0_14"/>
<dbReference type="Proteomes" id="UP000032261">
    <property type="component" value="Chromosome"/>
</dbReference>
<dbReference type="KEGG" id="ude:JM47_00680"/>
<dbReference type="Pfam" id="PF11074">
    <property type="entry name" value="DUF2779"/>
    <property type="match status" value="1"/>
</dbReference>
<organism evidence="2 3">
    <name type="scientific">Ureaplasma diversum</name>
    <dbReference type="NCBI Taxonomy" id="42094"/>
    <lineage>
        <taxon>Bacteria</taxon>
        <taxon>Bacillati</taxon>
        <taxon>Mycoplasmatota</taxon>
        <taxon>Mycoplasmoidales</taxon>
        <taxon>Mycoplasmoidaceae</taxon>
        <taxon>Ureaplasma</taxon>
    </lineage>
</organism>
<gene>
    <name evidence="2" type="ORF">JM47_00680</name>
</gene>
<feature type="domain" description="DUF2779" evidence="1">
    <location>
        <begin position="451"/>
        <end position="586"/>
    </location>
</feature>
<sequence length="671" mass="79138">MRTGKYITKYDYIAYYTKQKAMWFFSNAEVKAKMEQMLNGKFNEDDNDDIDEENEIDNYSFYKELKAYKEFSETVEELKEIDKNNPKIAEGIILDQKSQLAVREKFSSIELVVNFEDNKYKNWTNEQLADETKKYCLEHDQFILFQPTFITSYITLDNKEVGLITKPDAFVKYNNEYYVIETKGTSTIKKHHFLDLFYQFKVIQQQEFLDTKNTVVQYNICIVDFVRLNKYDVSFAISPYINPQKSGPSFTISKKNENKPRSVIEKEKRNAKQGIKLIEGENWSITIDEMVYGSFETIDSLLEEKELSKQFSFKTIQNFKEEAIQVQNDFLKALYELQTHKDQLLSKDKTLRIPGDFIFGPSDKNSFKDTDMWLELRQVYSHINQLVPQYSGKVFKTSNFIRDIKKDDNPFKEENKGYWFYNEYIDFYKNKEILIGPKARELLNTLKPKRVYFDFESINSAIRSIDNSLPFTQVVTQNSVIVDDNSKPLSELKSNNMIIDPKLVDIQWFKDVIDSIYQEDDSSYVVYNKSFEATRLKEMAGFINEVQYTNKVSKIVKDMFDIADFFTVKKHPNYLIVIPDLKGFYSIKKVLPLIARDYPTFFTLAGCKDYKKLTVGNGAVCMNETTKRFFNNFSDHEWEVFKEAAKEYCENDVRAMIAVELYVRKLIEDYE</sequence>
<evidence type="ECO:0000313" key="2">
    <source>
        <dbReference type="EMBL" id="AJQ45165.1"/>
    </source>
</evidence>
<evidence type="ECO:0000259" key="1">
    <source>
        <dbReference type="Pfam" id="PF11074"/>
    </source>
</evidence>
<protein>
    <recommendedName>
        <fullName evidence="1">DUF2779 domain-containing protein</fullName>
    </recommendedName>
</protein>
<dbReference type="PATRIC" id="fig|42094.4.peg.123"/>
<reference evidence="2 3" key="1">
    <citation type="journal article" date="2015" name="Genome Announc.">
        <title>Genome Sequence of Ureaplasma diversum Strain ATCC 49782.</title>
        <authorList>
            <person name="Marques L.M."/>
            <person name="Guimaraes A.M."/>
            <person name="Martins H.B."/>
            <person name="Rezende I.S."/>
            <person name="Barbosa M.S."/>
            <person name="Campos G.B."/>
            <person name="do Nascimento N.C."/>
            <person name="Dos Santos A.P."/>
            <person name="Amorim A.T."/>
            <person name="Santos V.M."/>
            <person name="Messick J.B."/>
            <person name="Timenetsky J."/>
        </authorList>
    </citation>
    <scope>NUCLEOTIDE SEQUENCE [LARGE SCALE GENOMIC DNA]</scope>
    <source>
        <strain evidence="2 3">ATCC 49782</strain>
    </source>
</reference>
<accession>A0A0C5S1A3</accession>
<proteinExistence type="predicted"/>
<dbReference type="RefSeq" id="WP_208895101.1">
    <property type="nucleotide sequence ID" value="NZ_CP009770.1"/>
</dbReference>
<name>A0A0C5S1A3_9BACT</name>
<dbReference type="STRING" id="42094.JM47_00680"/>
<dbReference type="NCBIfam" id="NF045869">
    <property type="entry name" value="UU173_fam"/>
    <property type="match status" value="1"/>
</dbReference>
<dbReference type="AlphaFoldDB" id="A0A0C5S1A3"/>
<dbReference type="InterPro" id="IPR021301">
    <property type="entry name" value="DUF2779"/>
</dbReference>
<evidence type="ECO:0000313" key="3">
    <source>
        <dbReference type="Proteomes" id="UP000032261"/>
    </source>
</evidence>
<dbReference type="EMBL" id="CP009770">
    <property type="protein sequence ID" value="AJQ45165.1"/>
    <property type="molecule type" value="Genomic_DNA"/>
</dbReference>